<dbReference type="EMBL" id="JADWYK010000001">
    <property type="protein sequence ID" value="MBG8552519.1"/>
    <property type="molecule type" value="Genomic_DNA"/>
</dbReference>
<dbReference type="Proteomes" id="UP000601099">
    <property type="component" value="Unassembled WGS sequence"/>
</dbReference>
<name>A0ABS0KXD8_9BACT</name>
<proteinExistence type="predicted"/>
<accession>A0ABS0KXD8</accession>
<evidence type="ECO:0000313" key="2">
    <source>
        <dbReference type="Proteomes" id="UP000601099"/>
    </source>
</evidence>
<reference evidence="1 2" key="1">
    <citation type="submission" date="2020-11" db="EMBL/GenBank/DDBJ databases">
        <title>Hymenobacter sp.</title>
        <authorList>
            <person name="Kim M.K."/>
        </authorList>
    </citation>
    <scope>NUCLEOTIDE SEQUENCE [LARGE SCALE GENOMIC DNA]</scope>
    <source>
        <strain evidence="1 2">BT594</strain>
    </source>
</reference>
<sequence length="131" mass="14031">MPSESPLAALHAAAEAVRQQLQVNTFDAAAVQRLTDFIEAQRATIQPADREGVVMALGCFLGQCLVDTYRGEWAAGPDGSTGVGLAGKLFFNPFYLVSEQLTKGREQSVAGFFAGIPARLATTGQRKSWIK</sequence>
<comment type="caution">
    <text evidence="1">The sequence shown here is derived from an EMBL/GenBank/DDBJ whole genome shotgun (WGS) entry which is preliminary data.</text>
</comment>
<organism evidence="1 2">
    <name type="scientific">Hymenobacter guriensis</name>
    <dbReference type="NCBI Taxonomy" id="2793065"/>
    <lineage>
        <taxon>Bacteria</taxon>
        <taxon>Pseudomonadati</taxon>
        <taxon>Bacteroidota</taxon>
        <taxon>Cytophagia</taxon>
        <taxon>Cytophagales</taxon>
        <taxon>Hymenobacteraceae</taxon>
        <taxon>Hymenobacter</taxon>
    </lineage>
</organism>
<protein>
    <recommendedName>
        <fullName evidence="3">DUF3806 domain-containing protein</fullName>
    </recommendedName>
</protein>
<evidence type="ECO:0000313" key="1">
    <source>
        <dbReference type="EMBL" id="MBG8552519.1"/>
    </source>
</evidence>
<evidence type="ECO:0008006" key="3">
    <source>
        <dbReference type="Google" id="ProtNLM"/>
    </source>
</evidence>
<keyword evidence="2" id="KW-1185">Reference proteome</keyword>
<gene>
    <name evidence="1" type="ORF">I5L79_03125</name>
</gene>
<dbReference type="RefSeq" id="WP_196953549.1">
    <property type="nucleotide sequence ID" value="NZ_JADWYK010000001.1"/>
</dbReference>